<keyword evidence="3" id="KW-0732">Signal</keyword>
<dbReference type="GO" id="GO:0005886">
    <property type="term" value="C:plasma membrane"/>
    <property type="evidence" value="ECO:0007669"/>
    <property type="project" value="TreeGrafter"/>
</dbReference>
<dbReference type="KEGG" id="more:E1B28_012847"/>
<dbReference type="Proteomes" id="UP001049176">
    <property type="component" value="Chromosome 8"/>
</dbReference>
<sequence>MRLGLWAVALQVSIVLAVPLAGPTVKLDSATVTGTSSGRVSSFLGIPFAKPPIGDRRFRLPESIDPYSTSFSAISMGPACPQQSMKLPILTGLPADAVNFVVNSIVQAVVPDDEDCTDIGFLEQIFSPA</sequence>
<dbReference type="GO" id="GO:0005615">
    <property type="term" value="C:extracellular space"/>
    <property type="evidence" value="ECO:0007669"/>
    <property type="project" value="TreeGrafter"/>
</dbReference>
<dbReference type="EMBL" id="CM032188">
    <property type="protein sequence ID" value="KAG7088902.1"/>
    <property type="molecule type" value="Genomic_DNA"/>
</dbReference>
<dbReference type="GeneID" id="66081922"/>
<evidence type="ECO:0000259" key="4">
    <source>
        <dbReference type="Pfam" id="PF00135"/>
    </source>
</evidence>
<dbReference type="OrthoDB" id="3045817at2759"/>
<dbReference type="AlphaFoldDB" id="A0A9P7RSM8"/>
<feature type="signal peptide" evidence="3">
    <location>
        <begin position="1"/>
        <end position="17"/>
    </location>
</feature>
<reference evidence="5" key="1">
    <citation type="journal article" date="2021" name="Genome Biol. Evol.">
        <title>The assembled and annotated genome of the fairy-ring fungus Marasmius oreades.</title>
        <authorList>
            <person name="Hiltunen M."/>
            <person name="Ament-Velasquez S.L."/>
            <person name="Johannesson H."/>
        </authorList>
    </citation>
    <scope>NUCLEOTIDE SEQUENCE</scope>
    <source>
        <strain evidence="5">03SP1</strain>
    </source>
</reference>
<dbReference type="Pfam" id="PF00135">
    <property type="entry name" value="COesterase"/>
    <property type="match status" value="1"/>
</dbReference>
<organism evidence="5 6">
    <name type="scientific">Marasmius oreades</name>
    <name type="common">fairy-ring Marasmius</name>
    <dbReference type="NCBI Taxonomy" id="181124"/>
    <lineage>
        <taxon>Eukaryota</taxon>
        <taxon>Fungi</taxon>
        <taxon>Dikarya</taxon>
        <taxon>Basidiomycota</taxon>
        <taxon>Agaricomycotina</taxon>
        <taxon>Agaricomycetes</taxon>
        <taxon>Agaricomycetidae</taxon>
        <taxon>Agaricales</taxon>
        <taxon>Marasmiineae</taxon>
        <taxon>Marasmiaceae</taxon>
        <taxon>Marasmius</taxon>
    </lineage>
</organism>
<gene>
    <name evidence="5" type="ORF">E1B28_012847</name>
</gene>
<dbReference type="InterPro" id="IPR029058">
    <property type="entry name" value="AB_hydrolase_fold"/>
</dbReference>
<dbReference type="GO" id="GO:0003990">
    <property type="term" value="F:acetylcholinesterase activity"/>
    <property type="evidence" value="ECO:0007669"/>
    <property type="project" value="TreeGrafter"/>
</dbReference>
<dbReference type="GO" id="GO:0006581">
    <property type="term" value="P:acetylcholine catabolic process"/>
    <property type="evidence" value="ECO:0007669"/>
    <property type="project" value="TreeGrafter"/>
</dbReference>
<dbReference type="InterPro" id="IPR002018">
    <property type="entry name" value="CarbesteraseB"/>
</dbReference>
<evidence type="ECO:0000256" key="1">
    <source>
        <dbReference type="ARBA" id="ARBA00005964"/>
    </source>
</evidence>
<feature type="domain" description="Carboxylesterase type B" evidence="4">
    <location>
        <begin position="23"/>
        <end position="116"/>
    </location>
</feature>
<proteinExistence type="inferred from homology"/>
<dbReference type="PANTHER" id="PTHR43918:SF4">
    <property type="entry name" value="CARBOXYLIC ESTER HYDROLASE"/>
    <property type="match status" value="1"/>
</dbReference>
<dbReference type="SUPFAM" id="SSF53474">
    <property type="entry name" value="alpha/beta-Hydrolases"/>
    <property type="match status" value="1"/>
</dbReference>
<evidence type="ECO:0000256" key="2">
    <source>
        <dbReference type="ARBA" id="ARBA00022801"/>
    </source>
</evidence>
<keyword evidence="2" id="KW-0378">Hydrolase</keyword>
<keyword evidence="6" id="KW-1185">Reference proteome</keyword>
<evidence type="ECO:0000256" key="3">
    <source>
        <dbReference type="SAM" id="SignalP"/>
    </source>
</evidence>
<comment type="similarity">
    <text evidence="1">Belongs to the type-B carboxylesterase/lipase family.</text>
</comment>
<dbReference type="PANTHER" id="PTHR43918">
    <property type="entry name" value="ACETYLCHOLINESTERASE"/>
    <property type="match status" value="1"/>
</dbReference>
<protein>
    <recommendedName>
        <fullName evidence="4">Carboxylesterase type B domain-containing protein</fullName>
    </recommendedName>
</protein>
<name>A0A9P7RSM8_9AGAR</name>
<comment type="caution">
    <text evidence="5">The sequence shown here is derived from an EMBL/GenBank/DDBJ whole genome shotgun (WGS) entry which is preliminary data.</text>
</comment>
<evidence type="ECO:0000313" key="6">
    <source>
        <dbReference type="Proteomes" id="UP001049176"/>
    </source>
</evidence>
<accession>A0A9P7RSM8</accession>
<dbReference type="GO" id="GO:0019695">
    <property type="term" value="P:choline metabolic process"/>
    <property type="evidence" value="ECO:0007669"/>
    <property type="project" value="TreeGrafter"/>
</dbReference>
<evidence type="ECO:0000313" key="5">
    <source>
        <dbReference type="EMBL" id="KAG7088902.1"/>
    </source>
</evidence>
<dbReference type="InterPro" id="IPR050654">
    <property type="entry name" value="AChE-related_enzymes"/>
</dbReference>
<dbReference type="Gene3D" id="3.40.50.1820">
    <property type="entry name" value="alpha/beta hydrolase"/>
    <property type="match status" value="1"/>
</dbReference>
<dbReference type="RefSeq" id="XP_043005373.1">
    <property type="nucleotide sequence ID" value="XM_043158003.1"/>
</dbReference>
<feature type="chain" id="PRO_5040461578" description="Carboxylesterase type B domain-containing protein" evidence="3">
    <location>
        <begin position="18"/>
        <end position="129"/>
    </location>
</feature>